<dbReference type="RefSeq" id="WP_083732592.1">
    <property type="nucleotide sequence ID" value="NZ_CP017641.1"/>
</dbReference>
<keyword evidence="3" id="KW-0378">Hydrolase</keyword>
<evidence type="ECO:0000313" key="4">
    <source>
        <dbReference type="Proteomes" id="UP000187735"/>
    </source>
</evidence>
<dbReference type="KEGG" id="fmr:Fuma_03696"/>
<keyword evidence="1" id="KW-0732">Signal</keyword>
<dbReference type="Pfam" id="PF04734">
    <property type="entry name" value="Ceramidase_alk"/>
    <property type="match status" value="1"/>
</dbReference>
<feature type="signal peptide" evidence="1">
    <location>
        <begin position="1"/>
        <end position="20"/>
    </location>
</feature>
<accession>A0A1P8WJ31</accession>
<proteinExistence type="predicted"/>
<organism evidence="3 4">
    <name type="scientific">Fuerstiella marisgermanici</name>
    <dbReference type="NCBI Taxonomy" id="1891926"/>
    <lineage>
        <taxon>Bacteria</taxon>
        <taxon>Pseudomonadati</taxon>
        <taxon>Planctomycetota</taxon>
        <taxon>Planctomycetia</taxon>
        <taxon>Planctomycetales</taxon>
        <taxon>Planctomycetaceae</taxon>
        <taxon>Fuerstiella</taxon>
    </lineage>
</organism>
<gene>
    <name evidence="3" type="ORF">Fuma_03696</name>
</gene>
<evidence type="ECO:0000313" key="3">
    <source>
        <dbReference type="EMBL" id="APZ94075.1"/>
    </source>
</evidence>
<sequence length="487" mass="52574" precursor="true">MFKVLQTIVVLVGIAAAAIAQDKPAAESGAKVAVKAGAAAVDITPTEFPLNMPGGFSENMAQSAHDPLHSRALVLSDGTTTLAMVVVDTLGASPELLDEAKKIAAEKTGMATDRMLISSTHTHSGPSSSSRDGSGPAAAYRKVLINGIAESIVRAHAALQPASVGAASHPFPDEVFNRRWYLKPGKMPANPFGKMDAVKMNPSRSPGVMDRPAGPTDPDITILSVQDARRKPLALFANYSLHYVGATPRGQLSADYFGEFARLMPTRLRAGEDFVAMMSNGTSGDINNIPFTTIRPPREPFEQIQIVARKAADTAWFAHGKIETHQAEAPLAMLQREVVLKYRRPSEEETAAARKILALTDEDAIKRLPRLAQNYARRTVRAAEREEETLTVIIQAIRIGDLAVCAIPFETFVEIGLELKDRSPFSTTIVIGLANGRIGYLPTPEQHRLGGYETWLGTNQVEKDSSVILVQQLQGMMEELHAGKAAK</sequence>
<evidence type="ECO:0000259" key="2">
    <source>
        <dbReference type="Pfam" id="PF04734"/>
    </source>
</evidence>
<dbReference type="EMBL" id="CP017641">
    <property type="protein sequence ID" value="APZ94075.1"/>
    <property type="molecule type" value="Genomic_DNA"/>
</dbReference>
<dbReference type="EC" id="3.5.1.23" evidence="3"/>
<dbReference type="InterPro" id="IPR031329">
    <property type="entry name" value="NEUT/ALK_ceramidase_N"/>
</dbReference>
<feature type="chain" id="PRO_5012704334" evidence="1">
    <location>
        <begin position="21"/>
        <end position="487"/>
    </location>
</feature>
<dbReference type="AlphaFoldDB" id="A0A1P8WJ31"/>
<keyword evidence="4" id="KW-1185">Reference proteome</keyword>
<dbReference type="GO" id="GO:0017040">
    <property type="term" value="F:N-acylsphingosine amidohydrolase activity"/>
    <property type="evidence" value="ECO:0007669"/>
    <property type="project" value="UniProtKB-EC"/>
</dbReference>
<dbReference type="Proteomes" id="UP000187735">
    <property type="component" value="Chromosome"/>
</dbReference>
<evidence type="ECO:0000256" key="1">
    <source>
        <dbReference type="SAM" id="SignalP"/>
    </source>
</evidence>
<name>A0A1P8WJ31_9PLAN</name>
<protein>
    <submittedName>
        <fullName evidence="3">Neutral ceramidase</fullName>
        <ecNumber evidence="3">3.5.1.23</ecNumber>
    </submittedName>
</protein>
<feature type="domain" description="Neutral/alkaline non-lysosomal ceramidase N-terminal" evidence="2">
    <location>
        <begin position="36"/>
        <end position="286"/>
    </location>
</feature>
<dbReference type="STRING" id="1891926.Fuma_03696"/>
<reference evidence="3 4" key="1">
    <citation type="journal article" date="2016" name="Front. Microbiol.">
        <title>Fuerstia marisgermanicae gen. nov., sp. nov., an Unusual Member of the Phylum Planctomycetes from the German Wadden Sea.</title>
        <authorList>
            <person name="Kohn T."/>
            <person name="Heuer A."/>
            <person name="Jogler M."/>
            <person name="Vollmers J."/>
            <person name="Boedeker C."/>
            <person name="Bunk B."/>
            <person name="Rast P."/>
            <person name="Borchert D."/>
            <person name="Glockner I."/>
            <person name="Freese H.M."/>
            <person name="Klenk H.P."/>
            <person name="Overmann J."/>
            <person name="Kaster A.K."/>
            <person name="Rohde M."/>
            <person name="Wiegand S."/>
            <person name="Jogler C."/>
        </authorList>
    </citation>
    <scope>NUCLEOTIDE SEQUENCE [LARGE SCALE GENOMIC DNA]</scope>
    <source>
        <strain evidence="3 4">NH11</strain>
    </source>
</reference>
<dbReference type="OrthoDB" id="9790058at2"/>